<protein>
    <submittedName>
        <fullName evidence="1">Uncharacterized protein</fullName>
    </submittedName>
</protein>
<gene>
    <name evidence="1" type="ORF">EB796_013337</name>
</gene>
<name>A0A7J7JQS5_BUGNE</name>
<keyword evidence="2" id="KW-1185">Reference proteome</keyword>
<proteinExistence type="predicted"/>
<dbReference type="EMBL" id="VXIV02001960">
    <property type="protein sequence ID" value="KAF6028337.1"/>
    <property type="molecule type" value="Genomic_DNA"/>
</dbReference>
<evidence type="ECO:0000313" key="1">
    <source>
        <dbReference type="EMBL" id="KAF6028337.1"/>
    </source>
</evidence>
<accession>A0A7J7JQS5</accession>
<comment type="caution">
    <text evidence="1">The sequence shown here is derived from an EMBL/GenBank/DDBJ whole genome shotgun (WGS) entry which is preliminary data.</text>
</comment>
<dbReference type="Proteomes" id="UP000593567">
    <property type="component" value="Unassembled WGS sequence"/>
</dbReference>
<reference evidence="1" key="1">
    <citation type="submission" date="2020-06" db="EMBL/GenBank/DDBJ databases">
        <title>Draft genome of Bugula neritina, a colonial animal packing powerful symbionts and potential medicines.</title>
        <authorList>
            <person name="Rayko M."/>
        </authorList>
    </citation>
    <scope>NUCLEOTIDE SEQUENCE [LARGE SCALE GENOMIC DNA]</scope>
    <source>
        <strain evidence="1">Kwan_BN1</strain>
    </source>
</reference>
<organism evidence="1 2">
    <name type="scientific">Bugula neritina</name>
    <name type="common">Brown bryozoan</name>
    <name type="synonym">Sertularia neritina</name>
    <dbReference type="NCBI Taxonomy" id="10212"/>
    <lineage>
        <taxon>Eukaryota</taxon>
        <taxon>Metazoa</taxon>
        <taxon>Spiralia</taxon>
        <taxon>Lophotrochozoa</taxon>
        <taxon>Bryozoa</taxon>
        <taxon>Gymnolaemata</taxon>
        <taxon>Cheilostomatida</taxon>
        <taxon>Flustrina</taxon>
        <taxon>Buguloidea</taxon>
        <taxon>Bugulidae</taxon>
        <taxon>Bugula</taxon>
    </lineage>
</organism>
<sequence length="187" mass="20553">MTKIPTSTDATASNIETDNTYTYTPTITSNIEVENTPTFTPPTISNTEATNTLTETLSTISNTETDKTYTKTLFTTSDIETTKTNTPSEVTTSNGESIIHKLSVHPPSAILKLLPPAMGKSIIHKYCPPTISNTELVRHIQKLISPPATQKLLKQIHFLKLPPAMRKSIIHKLPVHPPSAILKLCTY</sequence>
<dbReference type="AlphaFoldDB" id="A0A7J7JQS5"/>
<evidence type="ECO:0000313" key="2">
    <source>
        <dbReference type="Proteomes" id="UP000593567"/>
    </source>
</evidence>